<proteinExistence type="predicted"/>
<dbReference type="EMBL" id="CAFBSA010000016">
    <property type="protein sequence ID" value="CAB5143156.1"/>
    <property type="molecule type" value="Genomic_DNA"/>
</dbReference>
<reference evidence="2" key="1">
    <citation type="submission" date="2020-05" db="EMBL/GenBank/DDBJ databases">
        <authorList>
            <person name="Chiriac C."/>
            <person name="Salcher M."/>
            <person name="Ghai R."/>
            <person name="Kavagutti S V."/>
        </authorList>
    </citation>
    <scope>NUCLEOTIDE SEQUENCE</scope>
</reference>
<gene>
    <name evidence="2" type="ORF">UFOPK4442_00182</name>
</gene>
<evidence type="ECO:0000313" key="2">
    <source>
        <dbReference type="EMBL" id="CAB5143156.1"/>
    </source>
</evidence>
<dbReference type="AlphaFoldDB" id="A0A6J7W0R5"/>
<protein>
    <submittedName>
        <fullName evidence="2">Unannotated protein</fullName>
    </submittedName>
</protein>
<sequence length="100" mass="10630">MPIKISSLRVPDATTSTAGKIRLSANLRLRINSIFPVPLNSSKITSSIFEPVSIKAVAKIVSDPPFSILRAAPKNFLGGYNAAESTPPERIRPDAGAAML</sequence>
<accession>A0A6J7W0R5</accession>
<evidence type="ECO:0000256" key="1">
    <source>
        <dbReference type="SAM" id="MobiDB-lite"/>
    </source>
</evidence>
<feature type="region of interest" description="Disordered" evidence="1">
    <location>
        <begin position="80"/>
        <end position="100"/>
    </location>
</feature>
<organism evidence="2">
    <name type="scientific">freshwater metagenome</name>
    <dbReference type="NCBI Taxonomy" id="449393"/>
    <lineage>
        <taxon>unclassified sequences</taxon>
        <taxon>metagenomes</taxon>
        <taxon>ecological metagenomes</taxon>
    </lineage>
</organism>
<name>A0A6J7W0R5_9ZZZZ</name>